<feature type="compositionally biased region" description="Polar residues" evidence="1">
    <location>
        <begin position="16"/>
        <end position="25"/>
    </location>
</feature>
<proteinExistence type="predicted"/>
<name>A0A1Q5U081_9EURO</name>
<accession>A0A1Q5U081</accession>
<evidence type="ECO:0000313" key="3">
    <source>
        <dbReference type="Proteomes" id="UP000186955"/>
    </source>
</evidence>
<protein>
    <submittedName>
        <fullName evidence="2">Uncharacterized protein</fullName>
    </submittedName>
</protein>
<evidence type="ECO:0000313" key="2">
    <source>
        <dbReference type="EMBL" id="OKP05877.1"/>
    </source>
</evidence>
<dbReference type="EMBL" id="MNBE01000602">
    <property type="protein sequence ID" value="OKP05877.1"/>
    <property type="molecule type" value="Genomic_DNA"/>
</dbReference>
<organism evidence="2 3">
    <name type="scientific">Penicillium subrubescens</name>
    <dbReference type="NCBI Taxonomy" id="1316194"/>
    <lineage>
        <taxon>Eukaryota</taxon>
        <taxon>Fungi</taxon>
        <taxon>Dikarya</taxon>
        <taxon>Ascomycota</taxon>
        <taxon>Pezizomycotina</taxon>
        <taxon>Eurotiomycetes</taxon>
        <taxon>Eurotiomycetidae</taxon>
        <taxon>Eurotiales</taxon>
        <taxon>Aspergillaceae</taxon>
        <taxon>Penicillium</taxon>
    </lineage>
</organism>
<evidence type="ECO:0000256" key="1">
    <source>
        <dbReference type="SAM" id="MobiDB-lite"/>
    </source>
</evidence>
<reference evidence="2 3" key="1">
    <citation type="submission" date="2016-10" db="EMBL/GenBank/DDBJ databases">
        <title>Genome sequence of the ascomycete fungus Penicillium subrubescens.</title>
        <authorList>
            <person name="De Vries R.P."/>
            <person name="Peng M."/>
            <person name="Dilokpimol A."/>
            <person name="Hilden K."/>
            <person name="Makela M.R."/>
            <person name="Grigoriev I."/>
            <person name="Riley R."/>
            <person name="Granchi Z."/>
        </authorList>
    </citation>
    <scope>NUCLEOTIDE SEQUENCE [LARGE SCALE GENOMIC DNA]</scope>
    <source>
        <strain evidence="2 3">CBS 132785</strain>
    </source>
</reference>
<gene>
    <name evidence="2" type="ORF">PENSUB_6597</name>
</gene>
<keyword evidence="3" id="KW-1185">Reference proteome</keyword>
<dbReference type="Proteomes" id="UP000186955">
    <property type="component" value="Unassembled WGS sequence"/>
</dbReference>
<dbReference type="AlphaFoldDB" id="A0A1Q5U081"/>
<dbReference type="STRING" id="1316194.A0A1Q5U081"/>
<comment type="caution">
    <text evidence="2">The sequence shown here is derived from an EMBL/GenBank/DDBJ whole genome shotgun (WGS) entry which is preliminary data.</text>
</comment>
<sequence>MNTIINHKLYKPEASSEPSTPSLKNWTPPDSPIMGSAAPRATVEDLKHLFDVLEKALSDLTMSDAGGERATSPGPETATLQIPFSKCQALTALAGEGLPQSNQIAV</sequence>
<feature type="region of interest" description="Disordered" evidence="1">
    <location>
        <begin position="1"/>
        <end position="35"/>
    </location>
</feature>